<feature type="transmembrane region" description="Helical" evidence="1">
    <location>
        <begin position="7"/>
        <end position="25"/>
    </location>
</feature>
<evidence type="ECO:0000313" key="3">
    <source>
        <dbReference type="Proteomes" id="UP000315215"/>
    </source>
</evidence>
<dbReference type="Proteomes" id="UP000315215">
    <property type="component" value="Chromosome"/>
</dbReference>
<dbReference type="KEGG" id="aqt:FN924_05155"/>
<organism evidence="2 3">
    <name type="scientific">Radiobacillus deserti</name>
    <dbReference type="NCBI Taxonomy" id="2594883"/>
    <lineage>
        <taxon>Bacteria</taxon>
        <taxon>Bacillati</taxon>
        <taxon>Bacillota</taxon>
        <taxon>Bacilli</taxon>
        <taxon>Bacillales</taxon>
        <taxon>Bacillaceae</taxon>
        <taxon>Radiobacillus</taxon>
    </lineage>
</organism>
<gene>
    <name evidence="2" type="ORF">FN924_05155</name>
</gene>
<evidence type="ECO:0000313" key="2">
    <source>
        <dbReference type="EMBL" id="QDP39618.1"/>
    </source>
</evidence>
<name>A0A516KDZ5_9BACI</name>
<feature type="transmembrane region" description="Helical" evidence="1">
    <location>
        <begin position="31"/>
        <end position="51"/>
    </location>
</feature>
<reference evidence="2 3" key="1">
    <citation type="submission" date="2019-07" db="EMBL/GenBank/DDBJ databases">
        <authorList>
            <person name="Li J."/>
        </authorList>
    </citation>
    <scope>NUCLEOTIDE SEQUENCE [LARGE SCALE GENOMIC DNA]</scope>
    <source>
        <strain evidence="2 3">TKL69</strain>
    </source>
</reference>
<sequence length="60" mass="6647">MYSLKFWFAWVVGVIVAVFILSLLQHGEVDWGPIVTMSIAGLIGVLIASGIRKIFNKKVN</sequence>
<keyword evidence="1" id="KW-0472">Membrane</keyword>
<evidence type="ECO:0000256" key="1">
    <source>
        <dbReference type="SAM" id="Phobius"/>
    </source>
</evidence>
<proteinExistence type="predicted"/>
<dbReference type="RefSeq" id="WP_143892387.1">
    <property type="nucleotide sequence ID" value="NZ_CP041666.1"/>
</dbReference>
<dbReference type="OrthoDB" id="2974119at2"/>
<dbReference type="EMBL" id="CP041666">
    <property type="protein sequence ID" value="QDP39618.1"/>
    <property type="molecule type" value="Genomic_DNA"/>
</dbReference>
<dbReference type="AlphaFoldDB" id="A0A516KDZ5"/>
<protein>
    <recommendedName>
        <fullName evidence="4">DUF2929 family protein</fullName>
    </recommendedName>
</protein>
<keyword evidence="1" id="KW-1133">Transmembrane helix</keyword>
<evidence type="ECO:0008006" key="4">
    <source>
        <dbReference type="Google" id="ProtNLM"/>
    </source>
</evidence>
<accession>A0A516KDZ5</accession>
<keyword evidence="3" id="KW-1185">Reference proteome</keyword>
<keyword evidence="1" id="KW-0812">Transmembrane</keyword>